<dbReference type="OrthoDB" id="2339608at2"/>
<gene>
    <name evidence="2" type="ORF">IV36_GL001916</name>
</gene>
<dbReference type="PATRIC" id="fig|1618.3.peg.1955"/>
<organism evidence="2 3">
    <name type="scientific">Liquorilactobacillus mali</name>
    <dbReference type="NCBI Taxonomy" id="1618"/>
    <lineage>
        <taxon>Bacteria</taxon>
        <taxon>Bacillati</taxon>
        <taxon>Bacillota</taxon>
        <taxon>Bacilli</taxon>
        <taxon>Lactobacillales</taxon>
        <taxon>Lactobacillaceae</taxon>
        <taxon>Liquorilactobacillus</taxon>
    </lineage>
</organism>
<feature type="domain" description="DUF7448" evidence="1">
    <location>
        <begin position="10"/>
        <end position="114"/>
    </location>
</feature>
<dbReference type="InterPro" id="IPR055871">
    <property type="entry name" value="DUF7448"/>
</dbReference>
<proteinExistence type="predicted"/>
<dbReference type="EMBL" id="JQAR01000005">
    <property type="protein sequence ID" value="KRN31109.1"/>
    <property type="molecule type" value="Genomic_DNA"/>
</dbReference>
<protein>
    <recommendedName>
        <fullName evidence="1">DUF7448 domain-containing protein</fullName>
    </recommendedName>
</protein>
<evidence type="ECO:0000313" key="3">
    <source>
        <dbReference type="Proteomes" id="UP000051727"/>
    </source>
</evidence>
<name>A0A0R2FXL9_9LACO</name>
<evidence type="ECO:0000259" key="1">
    <source>
        <dbReference type="Pfam" id="PF24240"/>
    </source>
</evidence>
<dbReference type="Proteomes" id="UP000051727">
    <property type="component" value="Unassembled WGS sequence"/>
</dbReference>
<reference evidence="2 3" key="1">
    <citation type="journal article" date="2015" name="Genome Announc.">
        <title>Expanding the biotechnology potential of lactobacilli through comparative genomics of 213 strains and associated genera.</title>
        <authorList>
            <person name="Sun Z."/>
            <person name="Harris H.M."/>
            <person name="McCann A."/>
            <person name="Guo C."/>
            <person name="Argimon S."/>
            <person name="Zhang W."/>
            <person name="Yang X."/>
            <person name="Jeffery I.B."/>
            <person name="Cooney J.C."/>
            <person name="Kagawa T.F."/>
            <person name="Liu W."/>
            <person name="Song Y."/>
            <person name="Salvetti E."/>
            <person name="Wrobel A."/>
            <person name="Rasinkangas P."/>
            <person name="Parkhill J."/>
            <person name="Rea M.C."/>
            <person name="O'Sullivan O."/>
            <person name="Ritari J."/>
            <person name="Douillard F.P."/>
            <person name="Paul Ross R."/>
            <person name="Yang R."/>
            <person name="Briner A.E."/>
            <person name="Felis G.E."/>
            <person name="de Vos W.M."/>
            <person name="Barrangou R."/>
            <person name="Klaenhammer T.R."/>
            <person name="Caufield P.W."/>
            <person name="Cui Y."/>
            <person name="Zhang H."/>
            <person name="O'Toole P.W."/>
        </authorList>
    </citation>
    <scope>NUCLEOTIDE SEQUENCE [LARGE SCALE GENOMIC DNA]</scope>
    <source>
        <strain evidence="2 3">ATCC 27304</strain>
    </source>
</reference>
<dbReference type="AlphaFoldDB" id="A0A0R2FXL9"/>
<dbReference type="STRING" id="1618.IV36_GL001916"/>
<evidence type="ECO:0000313" key="2">
    <source>
        <dbReference type="EMBL" id="KRN31109.1"/>
    </source>
</evidence>
<dbReference type="RefSeq" id="WP_056990854.1">
    <property type="nucleotide sequence ID" value="NZ_JATAAJ010000001.1"/>
</dbReference>
<comment type="caution">
    <text evidence="2">The sequence shown here is derived from an EMBL/GenBank/DDBJ whole genome shotgun (WGS) entry which is preliminary data.</text>
</comment>
<accession>A0A0R2FXL9</accession>
<sequence>MYDIKKLKKALLYHRIAKWTKDYLILDDGTKVTIECSEQDCCASAGGEFKDVKLDAVITDVKLENGKHYPSFDDEWCDETESSVDVVIYHNRNQIAKAECQADNGNGDYYYSICALKVGKVEYNVLGSSDYVKE</sequence>
<dbReference type="Pfam" id="PF24240">
    <property type="entry name" value="DUF7448"/>
    <property type="match status" value="1"/>
</dbReference>